<dbReference type="Pfam" id="PF13561">
    <property type="entry name" value="adh_short_C2"/>
    <property type="match status" value="1"/>
</dbReference>
<gene>
    <name evidence="2" type="ORF">MGWOODY_XGa836</name>
</gene>
<dbReference type="EC" id="1.1.1.100" evidence="2"/>
<organism evidence="2">
    <name type="scientific">hydrothermal vent metagenome</name>
    <dbReference type="NCBI Taxonomy" id="652676"/>
    <lineage>
        <taxon>unclassified sequences</taxon>
        <taxon>metagenomes</taxon>
        <taxon>ecological metagenomes</taxon>
    </lineage>
</organism>
<proteinExistence type="inferred from homology"/>
<dbReference type="GO" id="GO:0004316">
    <property type="term" value="F:3-oxoacyl-[acyl-carrier-protein] reductase (NADPH) activity"/>
    <property type="evidence" value="ECO:0007669"/>
    <property type="project" value="UniProtKB-EC"/>
</dbReference>
<dbReference type="InterPro" id="IPR036291">
    <property type="entry name" value="NAD(P)-bd_dom_sf"/>
</dbReference>
<dbReference type="SUPFAM" id="SSF51735">
    <property type="entry name" value="NAD(P)-binding Rossmann-fold domains"/>
    <property type="match status" value="1"/>
</dbReference>
<reference evidence="2" key="1">
    <citation type="submission" date="2015-10" db="EMBL/GenBank/DDBJ databases">
        <authorList>
            <person name="Gilbert D.G."/>
        </authorList>
    </citation>
    <scope>NUCLEOTIDE SEQUENCE</scope>
</reference>
<keyword evidence="2" id="KW-0560">Oxidoreductase</keyword>
<protein>
    <submittedName>
        <fullName evidence="2">3-oxoacyl-[acyl-carrier protein] reductase</fullName>
        <ecNumber evidence="2">1.1.1.100</ecNumber>
    </submittedName>
</protein>
<dbReference type="FunFam" id="3.40.50.720:FF:000084">
    <property type="entry name" value="Short-chain dehydrogenase reductase"/>
    <property type="match status" value="1"/>
</dbReference>
<dbReference type="GO" id="GO:0030497">
    <property type="term" value="P:fatty acid elongation"/>
    <property type="evidence" value="ECO:0007669"/>
    <property type="project" value="TreeGrafter"/>
</dbReference>
<dbReference type="PANTHER" id="PTHR42760:SF123">
    <property type="entry name" value="OXIDOREDUCTASE"/>
    <property type="match status" value="1"/>
</dbReference>
<name>A0A160TW04_9ZZZZ</name>
<dbReference type="PRINTS" id="PR00081">
    <property type="entry name" value="GDHRDH"/>
</dbReference>
<dbReference type="CDD" id="cd05233">
    <property type="entry name" value="SDR_c"/>
    <property type="match status" value="1"/>
</dbReference>
<accession>A0A160TW04</accession>
<dbReference type="PANTHER" id="PTHR42760">
    <property type="entry name" value="SHORT-CHAIN DEHYDROGENASES/REDUCTASES FAMILY MEMBER"/>
    <property type="match status" value="1"/>
</dbReference>
<dbReference type="AlphaFoldDB" id="A0A160TW04"/>
<sequence length="249" mass="25785">MDLGLTGKSAIITGGSRGIGLAIAKAFAQEGANVSICARSEGPLSSARASLDTYGTTVHSLPCDVSDPVALHDYIQAAHHALGGLNVLVNNPSGFGRTDDEAGWKMSIDIDLMASVRGCWSAIPLIEKSGGGAIIHISSISGLTQSQRTPPYGAVKAALNQYTMTQALELAPRSIRVNAIAPGSIYFDGGLWDQAQTANPELYANILASIPSGRYGTPEEVAAVAVFLASDRGCWVTGQTIAVDGGQML</sequence>
<comment type="similarity">
    <text evidence="1">Belongs to the short-chain dehydrogenases/reductases (SDR) family.</text>
</comment>
<evidence type="ECO:0000313" key="2">
    <source>
        <dbReference type="EMBL" id="CUS54537.1"/>
    </source>
</evidence>
<dbReference type="InterPro" id="IPR002347">
    <property type="entry name" value="SDR_fam"/>
</dbReference>
<dbReference type="EMBL" id="CZRL01000104">
    <property type="protein sequence ID" value="CUS54537.1"/>
    <property type="molecule type" value="Genomic_DNA"/>
</dbReference>
<dbReference type="PRINTS" id="PR00080">
    <property type="entry name" value="SDRFAMILY"/>
</dbReference>
<evidence type="ECO:0000256" key="1">
    <source>
        <dbReference type="ARBA" id="ARBA00006484"/>
    </source>
</evidence>
<dbReference type="Gene3D" id="3.40.50.720">
    <property type="entry name" value="NAD(P)-binding Rossmann-like Domain"/>
    <property type="match status" value="1"/>
</dbReference>